<organism evidence="2 3">
    <name type="scientific">Phocaeicola vulgatus</name>
    <name type="common">Bacteroides vulgatus</name>
    <dbReference type="NCBI Taxonomy" id="821"/>
    <lineage>
        <taxon>Bacteria</taxon>
        <taxon>Pseudomonadati</taxon>
        <taxon>Bacteroidota</taxon>
        <taxon>Bacteroidia</taxon>
        <taxon>Bacteroidales</taxon>
        <taxon>Bacteroidaceae</taxon>
        <taxon>Phocaeicola</taxon>
    </lineage>
</organism>
<dbReference type="PATRIC" id="fig|821.40.peg.4017"/>
<feature type="transmembrane region" description="Helical" evidence="1">
    <location>
        <begin position="157"/>
        <end position="177"/>
    </location>
</feature>
<keyword evidence="1" id="KW-0812">Transmembrane</keyword>
<reference evidence="2 3" key="2">
    <citation type="journal article" date="2016" name="Genome Biol. Evol.">
        <title>Extensive mobilome-driven genome diversification in mouse gut-associated Bacteroides vulgatus mpk.</title>
        <authorList>
            <person name="Lange A."/>
            <person name="Beier S."/>
            <person name="Steimle A."/>
            <person name="Autenrieth I.B."/>
            <person name="Huson D.H."/>
            <person name="Frick J.S."/>
        </authorList>
    </citation>
    <scope>NUCLEOTIDE SEQUENCE [LARGE SCALE GENOMIC DNA]</scope>
    <source>
        <strain evidence="3">mpk</strain>
    </source>
</reference>
<evidence type="ECO:0000313" key="3">
    <source>
        <dbReference type="Proteomes" id="UP000061587"/>
    </source>
</evidence>
<dbReference type="AlphaFoldDB" id="A0A0P0M4K7"/>
<evidence type="ECO:0000313" key="2">
    <source>
        <dbReference type="EMBL" id="ALK85896.1"/>
    </source>
</evidence>
<reference evidence="3" key="1">
    <citation type="submission" date="2015-10" db="EMBL/GenBank/DDBJ databases">
        <title>Extensive mobilome-driven genome diversification in gut-associated Bacteroides vulgatus mpk.</title>
        <authorList>
            <person name="Beier S."/>
            <person name="Lange A."/>
            <person name="Huson D.H."/>
            <person name="Frick J.-S."/>
            <person name="Autenrieth I.B."/>
        </authorList>
    </citation>
    <scope>NUCLEOTIDE SEQUENCE [LARGE SCALE GENOMIC DNA]</scope>
    <source>
        <strain evidence="3">mpk</strain>
    </source>
</reference>
<name>A0A0P0M4K7_PHOVU</name>
<feature type="transmembrane region" description="Helical" evidence="1">
    <location>
        <begin position="47"/>
        <end position="67"/>
    </location>
</feature>
<keyword evidence="1" id="KW-1133">Transmembrane helix</keyword>
<dbReference type="EMBL" id="CP013020">
    <property type="protein sequence ID" value="ALK85896.1"/>
    <property type="molecule type" value="Genomic_DNA"/>
</dbReference>
<proteinExistence type="predicted"/>
<dbReference type="Proteomes" id="UP000061587">
    <property type="component" value="Chromosome"/>
</dbReference>
<gene>
    <name evidence="2" type="ORF">BvMPK_3326</name>
</gene>
<protein>
    <recommendedName>
        <fullName evidence="4">ECF transporter S component</fullName>
    </recommendedName>
</protein>
<accession>A0A0P0M4K7</accession>
<feature type="transmembrane region" description="Helical" evidence="1">
    <location>
        <begin position="87"/>
        <end position="113"/>
    </location>
</feature>
<feature type="transmembrane region" description="Helical" evidence="1">
    <location>
        <begin position="125"/>
        <end position="145"/>
    </location>
</feature>
<keyword evidence="1" id="KW-0472">Membrane</keyword>
<sequence>MQKLNERLVFMESTTKLYSLNYTNANTYLFAFVFIVGNVVLPQLCHLVHLGGPAMLPIYFFTLIGAYKYGFKVGMLTAVLSPLVNSFLFGMPSVTILPAILVKSVLLALVAGYMADRFRKITIPALLGTVMAYQVVGTLIEWALVGDFYLAAQDFRIGIPGMLLQIFGGYALLKAIAKR</sequence>
<feature type="transmembrane region" description="Helical" evidence="1">
    <location>
        <begin position="20"/>
        <end position="40"/>
    </location>
</feature>
<evidence type="ECO:0008006" key="4">
    <source>
        <dbReference type="Google" id="ProtNLM"/>
    </source>
</evidence>
<evidence type="ECO:0000256" key="1">
    <source>
        <dbReference type="SAM" id="Phobius"/>
    </source>
</evidence>